<dbReference type="EMBL" id="AYZM01000105">
    <property type="protein sequence ID" value="KRN21737.1"/>
    <property type="molecule type" value="Genomic_DNA"/>
</dbReference>
<sequence length="644" mass="69745">MQQRNWNGLIIIIFLLTLVSSGWLSSVHAQAETTTDQAPSERDKTSLGYLVTHNYALGAASNFNLFATNNYVQANSVDNARIAANHFQLNNWEKSIGWNQQVDGMDSHMLVVNQLADDSNTLSTRLATDQTAGVFAAEADDTKSLTNTAGQAIKPDALSSVTDFADNGISSFEDAAKQLSDLSDFYNSPEQLKATFSSDFLNIKDIPESEISGGQGIDTTITDSGQHQLLVVNIPVTEAKQLRKNYTDITINIDYITKEKTEPVVILNFPKLTDTLEFYSSNDTVNVTYGPEGDQTQIKDKNHLLLNFDRLSTLGFNNKFVGSVMAPNTDVTIHNLNTNITALAAKNIAVDSSVNTDGAQGVFNPTDFSDPKNAADNTEETKKVNATARWKGASGDQSSLSFDQPAVLDTQFGYYDATDYYVSWQGYKNAKLYVSGDNQKTWRLLKNSQQPAVSGEGVFDSTTNGTAFYPSRGIAIVQSVADGRITFSTATTRTIDFALATDNPGTSGVTKLWSSNITYNLAPFKLSVPTQVAFDQITSANASDLTVVPKVAPQVMAVNASHVPYQLSVKGDASVAEPKTADQNVFLGSNQFTYQDDGLVALMTDAKQLLSVTPTASDAADSYNTRLRAAALNETTSNLNGFQL</sequence>
<gene>
    <name evidence="2" type="ORF">FD14_GL000918</name>
</gene>
<dbReference type="RefSeq" id="WP_057151975.1">
    <property type="nucleotide sequence ID" value="NZ_AYZM01000105.1"/>
</dbReference>
<dbReference type="AlphaFoldDB" id="A0A0R2EZH5"/>
<name>A0A0R2EZH5_9LACO</name>
<dbReference type="PATRIC" id="fig|1423804.4.peg.986"/>
<reference evidence="2 3" key="1">
    <citation type="journal article" date="2015" name="Genome Announc.">
        <title>Expanding the biotechnology potential of lactobacilli through comparative genomics of 213 strains and associated genera.</title>
        <authorList>
            <person name="Sun Z."/>
            <person name="Harris H.M."/>
            <person name="McCann A."/>
            <person name="Guo C."/>
            <person name="Argimon S."/>
            <person name="Zhang W."/>
            <person name="Yang X."/>
            <person name="Jeffery I.B."/>
            <person name="Cooney J.C."/>
            <person name="Kagawa T.F."/>
            <person name="Liu W."/>
            <person name="Song Y."/>
            <person name="Salvetti E."/>
            <person name="Wrobel A."/>
            <person name="Rasinkangas P."/>
            <person name="Parkhill J."/>
            <person name="Rea M.C."/>
            <person name="O'Sullivan O."/>
            <person name="Ritari J."/>
            <person name="Douillard F.P."/>
            <person name="Paul Ross R."/>
            <person name="Yang R."/>
            <person name="Briner A.E."/>
            <person name="Felis G.E."/>
            <person name="de Vos W.M."/>
            <person name="Barrangou R."/>
            <person name="Klaenhammer T.R."/>
            <person name="Caufield P.W."/>
            <person name="Cui Y."/>
            <person name="Zhang H."/>
            <person name="O'Toole P.W."/>
        </authorList>
    </citation>
    <scope>NUCLEOTIDE SEQUENCE [LARGE SCALE GENOMIC DNA]</scope>
    <source>
        <strain evidence="2 3">DSM 23365</strain>
    </source>
</reference>
<keyword evidence="3" id="KW-1185">Reference proteome</keyword>
<feature type="chain" id="PRO_5006416676" description="F5/8 type C domain-containing protein" evidence="1">
    <location>
        <begin position="32"/>
        <end position="644"/>
    </location>
</feature>
<comment type="caution">
    <text evidence="2">The sequence shown here is derived from an EMBL/GenBank/DDBJ whole genome shotgun (WGS) entry which is preliminary data.</text>
</comment>
<evidence type="ECO:0000256" key="1">
    <source>
        <dbReference type="SAM" id="SignalP"/>
    </source>
</evidence>
<protein>
    <recommendedName>
        <fullName evidence="4">F5/8 type C domain-containing protein</fullName>
    </recommendedName>
</protein>
<dbReference type="Proteomes" id="UP000051442">
    <property type="component" value="Unassembled WGS sequence"/>
</dbReference>
<dbReference type="OrthoDB" id="2278883at2"/>
<evidence type="ECO:0000313" key="3">
    <source>
        <dbReference type="Proteomes" id="UP000051442"/>
    </source>
</evidence>
<keyword evidence="1" id="KW-0732">Signal</keyword>
<accession>A0A0R2EZH5</accession>
<organism evidence="2 3">
    <name type="scientific">Secundilactobacillus similis DSM 23365 = JCM 2765</name>
    <dbReference type="NCBI Taxonomy" id="1423804"/>
    <lineage>
        <taxon>Bacteria</taxon>
        <taxon>Bacillati</taxon>
        <taxon>Bacillota</taxon>
        <taxon>Bacilli</taxon>
        <taxon>Lactobacillales</taxon>
        <taxon>Lactobacillaceae</taxon>
        <taxon>Secundilactobacillus</taxon>
    </lineage>
</organism>
<evidence type="ECO:0000313" key="2">
    <source>
        <dbReference type="EMBL" id="KRN21737.1"/>
    </source>
</evidence>
<proteinExistence type="predicted"/>
<evidence type="ECO:0008006" key="4">
    <source>
        <dbReference type="Google" id="ProtNLM"/>
    </source>
</evidence>
<feature type="signal peptide" evidence="1">
    <location>
        <begin position="1"/>
        <end position="31"/>
    </location>
</feature>
<dbReference type="STRING" id="1423804.FD14_GL000918"/>